<name>A0A1W6ZCD4_9BORD</name>
<dbReference type="EMBL" id="CP021111">
    <property type="protein sequence ID" value="ARP95048.1"/>
    <property type="molecule type" value="Genomic_DNA"/>
</dbReference>
<evidence type="ECO:0000256" key="4">
    <source>
        <dbReference type="ARBA" id="ARBA00022729"/>
    </source>
</evidence>
<evidence type="ECO:0000256" key="7">
    <source>
        <dbReference type="SAM" id="SignalP"/>
    </source>
</evidence>
<evidence type="ECO:0000313" key="10">
    <source>
        <dbReference type="Proteomes" id="UP000194161"/>
    </source>
</evidence>
<dbReference type="GO" id="GO:0005507">
    <property type="term" value="F:copper ion binding"/>
    <property type="evidence" value="ECO:0007669"/>
    <property type="project" value="InterPro"/>
</dbReference>
<organism evidence="9 10">
    <name type="scientific">Bordetella genomosp. 13</name>
    <dbReference type="NCBI Taxonomy" id="463040"/>
    <lineage>
        <taxon>Bacteria</taxon>
        <taxon>Pseudomonadati</taxon>
        <taxon>Pseudomonadota</taxon>
        <taxon>Betaproteobacteria</taxon>
        <taxon>Burkholderiales</taxon>
        <taxon>Alcaligenaceae</taxon>
        <taxon>Bordetella</taxon>
    </lineage>
</organism>
<dbReference type="InterPro" id="IPR014756">
    <property type="entry name" value="Ig_E-set"/>
</dbReference>
<evidence type="ECO:0000256" key="3">
    <source>
        <dbReference type="ARBA" id="ARBA00022723"/>
    </source>
</evidence>
<evidence type="ECO:0000256" key="5">
    <source>
        <dbReference type="ARBA" id="ARBA00022764"/>
    </source>
</evidence>
<dbReference type="NCBIfam" id="NF033814">
    <property type="entry name" value="copper_CopC"/>
    <property type="match status" value="1"/>
</dbReference>
<dbReference type="GO" id="GO:0042597">
    <property type="term" value="C:periplasmic space"/>
    <property type="evidence" value="ECO:0007669"/>
    <property type="project" value="UniProtKB-SubCell"/>
</dbReference>
<feature type="chain" id="PRO_5012506834" evidence="7">
    <location>
        <begin position="26"/>
        <end position="128"/>
    </location>
</feature>
<dbReference type="OrthoDB" id="9796814at2"/>
<evidence type="ECO:0000259" key="8">
    <source>
        <dbReference type="Pfam" id="PF04234"/>
    </source>
</evidence>
<gene>
    <name evidence="9" type="ORF">CAL15_12085</name>
</gene>
<dbReference type="STRING" id="463040.CAL15_12085"/>
<comment type="subcellular location">
    <subcellularLocation>
        <location evidence="1">Periplasm</location>
    </subcellularLocation>
</comment>
<keyword evidence="4 7" id="KW-0732">Signal</keyword>
<keyword evidence="3" id="KW-0479">Metal-binding</keyword>
<evidence type="ECO:0000313" key="9">
    <source>
        <dbReference type="EMBL" id="ARP95048.1"/>
    </source>
</evidence>
<dbReference type="RefSeq" id="WP_086078812.1">
    <property type="nucleotide sequence ID" value="NZ_CP021111.1"/>
</dbReference>
<feature type="signal peptide" evidence="7">
    <location>
        <begin position="1"/>
        <end position="25"/>
    </location>
</feature>
<reference evidence="9 10" key="1">
    <citation type="submission" date="2017-05" db="EMBL/GenBank/DDBJ databases">
        <title>Complete and WGS of Bordetella genogroups.</title>
        <authorList>
            <person name="Spilker T."/>
            <person name="LiPuma J."/>
        </authorList>
    </citation>
    <scope>NUCLEOTIDE SEQUENCE [LARGE SCALE GENOMIC DNA]</scope>
    <source>
        <strain evidence="9 10">AU7206</strain>
    </source>
</reference>
<dbReference type="Gene3D" id="2.60.40.1220">
    <property type="match status" value="1"/>
</dbReference>
<keyword evidence="6" id="KW-0186">Copper</keyword>
<dbReference type="PANTHER" id="PTHR34820">
    <property type="entry name" value="INNER MEMBRANE PROTEIN YEBZ"/>
    <property type="match status" value="1"/>
</dbReference>
<dbReference type="Pfam" id="PF04234">
    <property type="entry name" value="CopC"/>
    <property type="match status" value="1"/>
</dbReference>
<comment type="similarity">
    <text evidence="2">Belongs to the CopC family.</text>
</comment>
<keyword evidence="10" id="KW-1185">Reference proteome</keyword>
<dbReference type="PANTHER" id="PTHR34820:SF4">
    <property type="entry name" value="INNER MEMBRANE PROTEIN YEBZ"/>
    <property type="match status" value="1"/>
</dbReference>
<dbReference type="InterPro" id="IPR007348">
    <property type="entry name" value="CopC_dom"/>
</dbReference>
<keyword evidence="5" id="KW-0574">Periplasm</keyword>
<proteinExistence type="inferred from homology"/>
<dbReference type="InterPro" id="IPR014755">
    <property type="entry name" value="Cu-Rt/internalin_Ig-like"/>
</dbReference>
<dbReference type="InterPro" id="IPR047685">
    <property type="entry name" value="CopC-like"/>
</dbReference>
<protein>
    <submittedName>
        <fullName evidence="9">Copper resistance protein CopC</fullName>
    </submittedName>
</protein>
<dbReference type="InterPro" id="IPR032694">
    <property type="entry name" value="CopC/D"/>
</dbReference>
<dbReference type="GO" id="GO:0005886">
    <property type="term" value="C:plasma membrane"/>
    <property type="evidence" value="ECO:0007669"/>
    <property type="project" value="TreeGrafter"/>
</dbReference>
<dbReference type="SUPFAM" id="SSF81296">
    <property type="entry name" value="E set domains"/>
    <property type="match status" value="1"/>
</dbReference>
<dbReference type="GO" id="GO:0006825">
    <property type="term" value="P:copper ion transport"/>
    <property type="evidence" value="ECO:0007669"/>
    <property type="project" value="InterPro"/>
</dbReference>
<dbReference type="Proteomes" id="UP000194161">
    <property type="component" value="Chromosome"/>
</dbReference>
<evidence type="ECO:0000256" key="1">
    <source>
        <dbReference type="ARBA" id="ARBA00004418"/>
    </source>
</evidence>
<accession>A0A1W6ZCD4</accession>
<dbReference type="GO" id="GO:0046688">
    <property type="term" value="P:response to copper ion"/>
    <property type="evidence" value="ECO:0007669"/>
    <property type="project" value="InterPro"/>
</dbReference>
<feature type="domain" description="CopC" evidence="8">
    <location>
        <begin position="26"/>
        <end position="127"/>
    </location>
</feature>
<dbReference type="KEGG" id="bgm:CAL15_12085"/>
<evidence type="ECO:0000256" key="2">
    <source>
        <dbReference type="ARBA" id="ARBA00010509"/>
    </source>
</evidence>
<dbReference type="AlphaFoldDB" id="A0A1W6ZCD4"/>
<evidence type="ECO:0000256" key="6">
    <source>
        <dbReference type="ARBA" id="ARBA00023008"/>
    </source>
</evidence>
<sequence>MTFVRTTYSAAALIAGLIVGGPAQAHPKLVSTVPQAQAQGPAPKQIELHFSESLVRQFSGAKLVMTAMPGMGAHAPMAIESRISGSDDPKVMVITPARPLAPGTYRVEWRAVSSDTHPVTGNFSFQVK</sequence>